<dbReference type="Proteomes" id="UP000436088">
    <property type="component" value="Unassembled WGS sequence"/>
</dbReference>
<evidence type="ECO:0000313" key="2">
    <source>
        <dbReference type="Proteomes" id="UP000436088"/>
    </source>
</evidence>
<proteinExistence type="predicted"/>
<reference evidence="1" key="1">
    <citation type="submission" date="2019-09" db="EMBL/GenBank/DDBJ databases">
        <title>Draft genome information of white flower Hibiscus syriacus.</title>
        <authorList>
            <person name="Kim Y.-M."/>
        </authorList>
    </citation>
    <scope>NUCLEOTIDE SEQUENCE [LARGE SCALE GENOMIC DNA]</scope>
    <source>
        <strain evidence="1">YM2019G1</strain>
    </source>
</reference>
<organism evidence="1 2">
    <name type="scientific">Hibiscus syriacus</name>
    <name type="common">Rose of Sharon</name>
    <dbReference type="NCBI Taxonomy" id="106335"/>
    <lineage>
        <taxon>Eukaryota</taxon>
        <taxon>Viridiplantae</taxon>
        <taxon>Streptophyta</taxon>
        <taxon>Embryophyta</taxon>
        <taxon>Tracheophyta</taxon>
        <taxon>Spermatophyta</taxon>
        <taxon>Magnoliopsida</taxon>
        <taxon>eudicotyledons</taxon>
        <taxon>Gunneridae</taxon>
        <taxon>Pentapetalae</taxon>
        <taxon>rosids</taxon>
        <taxon>malvids</taxon>
        <taxon>Malvales</taxon>
        <taxon>Malvaceae</taxon>
        <taxon>Malvoideae</taxon>
        <taxon>Hibiscus</taxon>
    </lineage>
</organism>
<name>A0A6A2YFV7_HIBSY</name>
<keyword evidence="2" id="KW-1185">Reference proteome</keyword>
<comment type="caution">
    <text evidence="1">The sequence shown here is derived from an EMBL/GenBank/DDBJ whole genome shotgun (WGS) entry which is preliminary data.</text>
</comment>
<gene>
    <name evidence="1" type="ORF">F3Y22_tig00111769pilonHSYRG00194</name>
</gene>
<dbReference type="EMBL" id="VEPZ02001421">
    <property type="protein sequence ID" value="KAE8673967.1"/>
    <property type="molecule type" value="Genomic_DNA"/>
</dbReference>
<dbReference type="AlphaFoldDB" id="A0A6A2YFV7"/>
<protein>
    <submittedName>
        <fullName evidence="1">Uncharacterized protein</fullName>
    </submittedName>
</protein>
<evidence type="ECO:0000313" key="1">
    <source>
        <dbReference type="EMBL" id="KAE8673967.1"/>
    </source>
</evidence>
<accession>A0A6A2YFV7</accession>
<sequence length="205" mass="22804">MEIGLRSSMTFKSSSVASRHETRPVFLPLQYMVHKGSSKSLVFSFPAVRFSHSRAILTMPELSSFCNALVCMANSRTNEGRHLGLSWIERVTLPLRYPKRVSITRVPELVTWVSDCKPVGQTRNVREGVRMGKERKTERKARKTRHFCLLPNFNADGSMREKGCCGGDGGDEGDLGEEGGFNGITTDEPSLELALLVRESAINGR</sequence>